<dbReference type="EMBL" id="CP042997">
    <property type="protein sequence ID" value="QEH36094.1"/>
    <property type="molecule type" value="Genomic_DNA"/>
</dbReference>
<sequence length="133" mass="14209">MAKRSADVTEAELAVLQVLWEDGPATVRRLVERLYPAGGPSASPTVLKLVERLEAKGCVARDRGGPVQTVRATVGRSELISRRLKGLADELGNGTLASLLSQLVKDEGLGPADRKALRDLVDGWDERGPGRKG</sequence>
<dbReference type="Proteomes" id="UP000324233">
    <property type="component" value="Chromosome"/>
</dbReference>
<accession>A0A5B9W763</accession>
<evidence type="ECO:0000256" key="3">
    <source>
        <dbReference type="ARBA" id="ARBA00023125"/>
    </source>
</evidence>
<protein>
    <submittedName>
        <fullName evidence="5">Penicillinase repressor</fullName>
    </submittedName>
</protein>
<dbReference type="GO" id="GO:0045892">
    <property type="term" value="P:negative regulation of DNA-templated transcription"/>
    <property type="evidence" value="ECO:0007669"/>
    <property type="project" value="InterPro"/>
</dbReference>
<dbReference type="SUPFAM" id="SSF46785">
    <property type="entry name" value="Winged helix' DNA-binding domain"/>
    <property type="match status" value="1"/>
</dbReference>
<evidence type="ECO:0000313" key="5">
    <source>
        <dbReference type="EMBL" id="QEH36094.1"/>
    </source>
</evidence>
<dbReference type="Gene3D" id="1.10.10.10">
    <property type="entry name" value="Winged helix-like DNA-binding domain superfamily/Winged helix DNA-binding domain"/>
    <property type="match status" value="1"/>
</dbReference>
<evidence type="ECO:0000256" key="2">
    <source>
        <dbReference type="ARBA" id="ARBA00023015"/>
    </source>
</evidence>
<dbReference type="GO" id="GO:0003677">
    <property type="term" value="F:DNA binding"/>
    <property type="evidence" value="ECO:0007669"/>
    <property type="project" value="UniProtKB-KW"/>
</dbReference>
<gene>
    <name evidence="5" type="ORF">OJF2_46540</name>
</gene>
<dbReference type="KEGG" id="agv:OJF2_46540"/>
<dbReference type="PIRSF" id="PIRSF019455">
    <property type="entry name" value="CopR_AtkY"/>
    <property type="match status" value="1"/>
</dbReference>
<proteinExistence type="inferred from homology"/>
<dbReference type="InterPro" id="IPR005650">
    <property type="entry name" value="BlaI_family"/>
</dbReference>
<reference evidence="5 6" key="1">
    <citation type="submission" date="2019-08" db="EMBL/GenBank/DDBJ databases">
        <title>Deep-cultivation of Planctomycetes and their phenomic and genomic characterization uncovers novel biology.</title>
        <authorList>
            <person name="Wiegand S."/>
            <person name="Jogler M."/>
            <person name="Boedeker C."/>
            <person name="Pinto D."/>
            <person name="Vollmers J."/>
            <person name="Rivas-Marin E."/>
            <person name="Kohn T."/>
            <person name="Peeters S.H."/>
            <person name="Heuer A."/>
            <person name="Rast P."/>
            <person name="Oberbeckmann S."/>
            <person name="Bunk B."/>
            <person name="Jeske O."/>
            <person name="Meyerdierks A."/>
            <person name="Storesund J.E."/>
            <person name="Kallscheuer N."/>
            <person name="Luecker S."/>
            <person name="Lage O.M."/>
            <person name="Pohl T."/>
            <person name="Merkel B.J."/>
            <person name="Hornburger P."/>
            <person name="Mueller R.-W."/>
            <person name="Bruemmer F."/>
            <person name="Labrenz M."/>
            <person name="Spormann A.M."/>
            <person name="Op den Camp H."/>
            <person name="Overmann J."/>
            <person name="Amann R."/>
            <person name="Jetten M.S.M."/>
            <person name="Mascher T."/>
            <person name="Medema M.H."/>
            <person name="Devos D.P."/>
            <person name="Kaster A.-K."/>
            <person name="Ovreas L."/>
            <person name="Rohde M."/>
            <person name="Galperin M.Y."/>
            <person name="Jogler C."/>
        </authorList>
    </citation>
    <scope>NUCLEOTIDE SEQUENCE [LARGE SCALE GENOMIC DNA]</scope>
    <source>
        <strain evidence="5 6">OJF2</strain>
    </source>
</reference>
<evidence type="ECO:0000256" key="4">
    <source>
        <dbReference type="ARBA" id="ARBA00023163"/>
    </source>
</evidence>
<keyword evidence="4" id="KW-0804">Transcription</keyword>
<evidence type="ECO:0000313" key="6">
    <source>
        <dbReference type="Proteomes" id="UP000324233"/>
    </source>
</evidence>
<dbReference type="AlphaFoldDB" id="A0A5B9W763"/>
<evidence type="ECO:0000256" key="1">
    <source>
        <dbReference type="ARBA" id="ARBA00011046"/>
    </source>
</evidence>
<keyword evidence="3" id="KW-0238">DNA-binding</keyword>
<dbReference type="InterPro" id="IPR036390">
    <property type="entry name" value="WH_DNA-bd_sf"/>
</dbReference>
<name>A0A5B9W763_9BACT</name>
<keyword evidence="6" id="KW-1185">Reference proteome</keyword>
<comment type="similarity">
    <text evidence="1">Belongs to the BlaI transcriptional regulatory family.</text>
</comment>
<dbReference type="Pfam" id="PF03965">
    <property type="entry name" value="Penicillinase_R"/>
    <property type="match status" value="1"/>
</dbReference>
<organism evidence="5 6">
    <name type="scientific">Aquisphaera giovannonii</name>
    <dbReference type="NCBI Taxonomy" id="406548"/>
    <lineage>
        <taxon>Bacteria</taxon>
        <taxon>Pseudomonadati</taxon>
        <taxon>Planctomycetota</taxon>
        <taxon>Planctomycetia</taxon>
        <taxon>Isosphaerales</taxon>
        <taxon>Isosphaeraceae</taxon>
        <taxon>Aquisphaera</taxon>
    </lineage>
</organism>
<dbReference type="InterPro" id="IPR036388">
    <property type="entry name" value="WH-like_DNA-bd_sf"/>
</dbReference>
<keyword evidence="2" id="KW-0805">Transcription regulation</keyword>
<dbReference type="RefSeq" id="WP_210420141.1">
    <property type="nucleotide sequence ID" value="NZ_CP042997.1"/>
</dbReference>